<evidence type="ECO:0000313" key="2">
    <source>
        <dbReference type="EMBL" id="QEG20429.1"/>
    </source>
</evidence>
<feature type="region of interest" description="Disordered" evidence="1">
    <location>
        <begin position="18"/>
        <end position="49"/>
    </location>
</feature>
<sequence length="69" mass="7854">MTMLTIAEPAKIKPVYRDSNVDRKKLSRPEQRPCSDDRGDCCKSDRDASSKQVQKVGSWRGCFSNTLDF</sequence>
<proteinExistence type="predicted"/>
<dbReference type="Proteomes" id="UP000322214">
    <property type="component" value="Chromosome"/>
</dbReference>
<dbReference type="AlphaFoldDB" id="A0A5B9P4I0"/>
<gene>
    <name evidence="2" type="ORF">MFFC18_02770</name>
</gene>
<organism evidence="2 3">
    <name type="scientific">Mariniblastus fucicola</name>
    <dbReference type="NCBI Taxonomy" id="980251"/>
    <lineage>
        <taxon>Bacteria</taxon>
        <taxon>Pseudomonadati</taxon>
        <taxon>Planctomycetota</taxon>
        <taxon>Planctomycetia</taxon>
        <taxon>Pirellulales</taxon>
        <taxon>Pirellulaceae</taxon>
        <taxon>Mariniblastus</taxon>
    </lineage>
</organism>
<dbReference type="EMBL" id="CP042912">
    <property type="protein sequence ID" value="QEG20429.1"/>
    <property type="molecule type" value="Genomic_DNA"/>
</dbReference>
<dbReference type="RefSeq" id="WP_148618582.1">
    <property type="nucleotide sequence ID" value="NZ_CP042912.1"/>
</dbReference>
<evidence type="ECO:0000256" key="1">
    <source>
        <dbReference type="SAM" id="MobiDB-lite"/>
    </source>
</evidence>
<reference evidence="2 3" key="1">
    <citation type="submission" date="2019-08" db="EMBL/GenBank/DDBJ databases">
        <title>Deep-cultivation of Planctomycetes and their phenomic and genomic characterization uncovers novel biology.</title>
        <authorList>
            <person name="Wiegand S."/>
            <person name="Jogler M."/>
            <person name="Boedeker C."/>
            <person name="Pinto D."/>
            <person name="Vollmers J."/>
            <person name="Rivas-Marin E."/>
            <person name="Kohn T."/>
            <person name="Peeters S.H."/>
            <person name="Heuer A."/>
            <person name="Rast P."/>
            <person name="Oberbeckmann S."/>
            <person name="Bunk B."/>
            <person name="Jeske O."/>
            <person name="Meyerdierks A."/>
            <person name="Storesund J.E."/>
            <person name="Kallscheuer N."/>
            <person name="Luecker S."/>
            <person name="Lage O.M."/>
            <person name="Pohl T."/>
            <person name="Merkel B.J."/>
            <person name="Hornburger P."/>
            <person name="Mueller R.-W."/>
            <person name="Bruemmer F."/>
            <person name="Labrenz M."/>
            <person name="Spormann A.M."/>
            <person name="Op den Camp H."/>
            <person name="Overmann J."/>
            <person name="Amann R."/>
            <person name="Jetten M.S.M."/>
            <person name="Mascher T."/>
            <person name="Medema M.H."/>
            <person name="Devos D.P."/>
            <person name="Kaster A.-K."/>
            <person name="Ovreas L."/>
            <person name="Rohde M."/>
            <person name="Galperin M.Y."/>
            <person name="Jogler C."/>
        </authorList>
    </citation>
    <scope>NUCLEOTIDE SEQUENCE [LARGE SCALE GENOMIC DNA]</scope>
    <source>
        <strain evidence="2 3">FC18</strain>
    </source>
</reference>
<name>A0A5B9P4I0_9BACT</name>
<keyword evidence="3" id="KW-1185">Reference proteome</keyword>
<dbReference type="KEGG" id="mff:MFFC18_02770"/>
<evidence type="ECO:0000313" key="3">
    <source>
        <dbReference type="Proteomes" id="UP000322214"/>
    </source>
</evidence>
<accession>A0A5B9P4I0</accession>
<protein>
    <submittedName>
        <fullName evidence="2">Uncharacterized protein</fullName>
    </submittedName>
</protein>
<dbReference type="STRING" id="980251.GCA_001642875_04554"/>